<dbReference type="GO" id="GO:0006813">
    <property type="term" value="P:potassium ion transport"/>
    <property type="evidence" value="ECO:0007669"/>
    <property type="project" value="InterPro"/>
</dbReference>
<dbReference type="InterPro" id="IPR003148">
    <property type="entry name" value="RCK_N"/>
</dbReference>
<keyword evidence="4" id="KW-0407">Ion channel</keyword>
<organism evidence="4 5">
    <name type="scientific">Corynebacterium lipophilum</name>
    <dbReference type="NCBI Taxonomy" id="2804918"/>
    <lineage>
        <taxon>Bacteria</taxon>
        <taxon>Bacillati</taxon>
        <taxon>Actinomycetota</taxon>
        <taxon>Actinomycetes</taxon>
        <taxon>Mycobacteriales</taxon>
        <taxon>Corynebacteriaceae</taxon>
        <taxon>Corynebacterium</taxon>
    </lineage>
</organism>
<dbReference type="InterPro" id="IPR050721">
    <property type="entry name" value="Trk_Ktr_HKT_K-transport"/>
</dbReference>
<dbReference type="GO" id="GO:0034220">
    <property type="term" value="P:monoatomic ion transmembrane transport"/>
    <property type="evidence" value="ECO:0007669"/>
    <property type="project" value="UniProtKB-KW"/>
</dbReference>
<evidence type="ECO:0000313" key="5">
    <source>
        <dbReference type="Proteomes" id="UP001205920"/>
    </source>
</evidence>
<dbReference type="PROSITE" id="PS51201">
    <property type="entry name" value="RCK_N"/>
    <property type="match status" value="1"/>
</dbReference>
<dbReference type="EMBL" id="JAEUWV010000023">
    <property type="protein sequence ID" value="MCO6395341.1"/>
    <property type="molecule type" value="Genomic_DNA"/>
</dbReference>
<dbReference type="Pfam" id="PF02254">
    <property type="entry name" value="TrkA_N"/>
    <property type="match status" value="1"/>
</dbReference>
<dbReference type="Gene3D" id="3.40.50.720">
    <property type="entry name" value="NAD(P)-binding Rossmann-like Domain"/>
    <property type="match status" value="1"/>
</dbReference>
<dbReference type="InterPro" id="IPR036291">
    <property type="entry name" value="NAD(P)-bd_dom_sf"/>
</dbReference>
<evidence type="ECO:0000256" key="2">
    <source>
        <dbReference type="SAM" id="Phobius"/>
    </source>
</evidence>
<dbReference type="SUPFAM" id="SSF51735">
    <property type="entry name" value="NAD(P)-binding Rossmann-fold domains"/>
    <property type="match status" value="1"/>
</dbReference>
<dbReference type="GO" id="GO:0005886">
    <property type="term" value="C:plasma membrane"/>
    <property type="evidence" value="ECO:0007669"/>
    <property type="project" value="UniProtKB-SubCell"/>
</dbReference>
<comment type="caution">
    <text evidence="4">The sequence shown here is derived from an EMBL/GenBank/DDBJ whole genome shotgun (WGS) entry which is preliminary data.</text>
</comment>
<protein>
    <submittedName>
        <fullName evidence="4">Potassium channel protein</fullName>
    </submittedName>
</protein>
<dbReference type="Gene3D" id="1.10.287.70">
    <property type="match status" value="1"/>
</dbReference>
<keyword evidence="4" id="KW-0406">Ion transport</keyword>
<keyword evidence="5" id="KW-1185">Reference proteome</keyword>
<feature type="transmembrane region" description="Helical" evidence="2">
    <location>
        <begin position="69"/>
        <end position="86"/>
    </location>
</feature>
<keyword evidence="2" id="KW-0472">Membrane</keyword>
<evidence type="ECO:0000259" key="3">
    <source>
        <dbReference type="PROSITE" id="PS51201"/>
    </source>
</evidence>
<evidence type="ECO:0000256" key="1">
    <source>
        <dbReference type="ARBA" id="ARBA00004651"/>
    </source>
</evidence>
<proteinExistence type="predicted"/>
<feature type="transmembrane region" description="Helical" evidence="2">
    <location>
        <begin position="128"/>
        <end position="150"/>
    </location>
</feature>
<dbReference type="PANTHER" id="PTHR43833:SF9">
    <property type="entry name" value="POTASSIUM CHANNEL PROTEIN YUGO-RELATED"/>
    <property type="match status" value="1"/>
</dbReference>
<sequence>MQQTAQLPVQFHAVVARKDSGVKLPFALSWSDRFRADADPSEIPVHTLLDVVRIPSAERTTPWALMARRFGYAAMLVLAVATVVYFDKEGYTEPLTFIDALYYSAVSLSTTGYGDITPVTQSARLMNILVITPCRVAFLMLLVGTTLSVLTEDSRKTLQIQQWRRTVRNHTIVIGYGTKGRSAVDALLAGGTAPGNIVVVDDDAVVLSNAEKRGLVTVHGNGTRSSVLKVAGVARARSVVVAPSSDDTAVLVTLSVRELAPSAMIVASVRESENQHLLMQSGADSVVVSSETAGRLLGIATVTPPVVEMMEDLLSPDEGFAVAERPIADDEVGANPRHLADIVLGVVRSGELYRIDAPEAETVEPGDRLLFVQMTQPTPLTERTRPTE</sequence>
<dbReference type="AlphaFoldDB" id="A0AAW5HZT6"/>
<comment type="subcellular location">
    <subcellularLocation>
        <location evidence="1">Cell membrane</location>
        <topology evidence="1">Multi-pass membrane protein</topology>
    </subcellularLocation>
</comment>
<keyword evidence="4" id="KW-0813">Transport</keyword>
<dbReference type="Proteomes" id="UP001205920">
    <property type="component" value="Unassembled WGS sequence"/>
</dbReference>
<accession>A0AAW5HZT6</accession>
<dbReference type="Pfam" id="PF07885">
    <property type="entry name" value="Ion_trans_2"/>
    <property type="match status" value="1"/>
</dbReference>
<dbReference type="PANTHER" id="PTHR43833">
    <property type="entry name" value="POTASSIUM CHANNEL PROTEIN 2-RELATED-RELATED"/>
    <property type="match status" value="1"/>
</dbReference>
<feature type="domain" description="RCK N-terminal" evidence="3">
    <location>
        <begin position="168"/>
        <end position="288"/>
    </location>
</feature>
<keyword evidence="2" id="KW-1133">Transmembrane helix</keyword>
<dbReference type="SUPFAM" id="SSF81324">
    <property type="entry name" value="Voltage-gated potassium channels"/>
    <property type="match status" value="1"/>
</dbReference>
<gene>
    <name evidence="4" type="ORF">JMN37_10240</name>
</gene>
<evidence type="ECO:0000313" key="4">
    <source>
        <dbReference type="EMBL" id="MCO6395341.1"/>
    </source>
</evidence>
<reference evidence="4 5" key="1">
    <citation type="submission" date="2021-01" db="EMBL/GenBank/DDBJ databases">
        <title>Identification and Characterization of Corynebacterium sp.</title>
        <authorList>
            <person name="Luo Q."/>
            <person name="Qu P."/>
            <person name="Chen Q."/>
        </authorList>
    </citation>
    <scope>NUCLEOTIDE SEQUENCE [LARGE SCALE GENOMIC DNA]</scope>
    <source>
        <strain evidence="4 5">MC-18</strain>
    </source>
</reference>
<dbReference type="InterPro" id="IPR013099">
    <property type="entry name" value="K_chnl_dom"/>
</dbReference>
<name>A0AAW5HZT6_9CORY</name>
<keyword evidence="2" id="KW-0812">Transmembrane</keyword>